<comment type="caution">
    <text evidence="2">The sequence shown here is derived from an EMBL/GenBank/DDBJ whole genome shotgun (WGS) entry which is preliminary data.</text>
</comment>
<evidence type="ECO:0000313" key="3">
    <source>
        <dbReference type="Proteomes" id="UP001301769"/>
    </source>
</evidence>
<evidence type="ECO:0000256" key="1">
    <source>
        <dbReference type="SAM" id="MobiDB-lite"/>
    </source>
</evidence>
<evidence type="ECO:0000313" key="2">
    <source>
        <dbReference type="EMBL" id="KAK4207737.1"/>
    </source>
</evidence>
<gene>
    <name evidence="2" type="ORF">QBC37DRAFT_487289</name>
</gene>
<proteinExistence type="predicted"/>
<accession>A0AAN6Y054</accession>
<keyword evidence="3" id="KW-1185">Reference proteome</keyword>
<feature type="region of interest" description="Disordered" evidence="1">
    <location>
        <begin position="1"/>
        <end position="22"/>
    </location>
</feature>
<dbReference type="EMBL" id="MU858276">
    <property type="protein sequence ID" value="KAK4207737.1"/>
    <property type="molecule type" value="Genomic_DNA"/>
</dbReference>
<name>A0AAN6Y054_9PEZI</name>
<reference evidence="2" key="1">
    <citation type="journal article" date="2023" name="Mol. Phylogenet. Evol.">
        <title>Genome-scale phylogeny and comparative genomics of the fungal order Sordariales.</title>
        <authorList>
            <person name="Hensen N."/>
            <person name="Bonometti L."/>
            <person name="Westerberg I."/>
            <person name="Brannstrom I.O."/>
            <person name="Guillou S."/>
            <person name="Cros-Aarteil S."/>
            <person name="Calhoun S."/>
            <person name="Haridas S."/>
            <person name="Kuo A."/>
            <person name="Mondo S."/>
            <person name="Pangilinan J."/>
            <person name="Riley R."/>
            <person name="LaButti K."/>
            <person name="Andreopoulos B."/>
            <person name="Lipzen A."/>
            <person name="Chen C."/>
            <person name="Yan M."/>
            <person name="Daum C."/>
            <person name="Ng V."/>
            <person name="Clum A."/>
            <person name="Steindorff A."/>
            <person name="Ohm R.A."/>
            <person name="Martin F."/>
            <person name="Silar P."/>
            <person name="Natvig D.O."/>
            <person name="Lalanne C."/>
            <person name="Gautier V."/>
            <person name="Ament-Velasquez S.L."/>
            <person name="Kruys A."/>
            <person name="Hutchinson M.I."/>
            <person name="Powell A.J."/>
            <person name="Barry K."/>
            <person name="Miller A.N."/>
            <person name="Grigoriev I.V."/>
            <person name="Debuchy R."/>
            <person name="Gladieux P."/>
            <person name="Hiltunen Thoren M."/>
            <person name="Johannesson H."/>
        </authorList>
    </citation>
    <scope>NUCLEOTIDE SEQUENCE</scope>
    <source>
        <strain evidence="2">PSN293</strain>
    </source>
</reference>
<sequence>MPRGEWVAEVPQTADRGPDQAEADRGRFGHCLMLTSLKWWSLLLLPGAGPLFPARLFAFSRFRGGMGRLDLGGRHKLAVVDGRKKSQEQKEVQLYRIPPSSEERPGIKDMSVLVRIKHATSPMGHFVGPKTGALITAAGISKQLIPPMAQAAGYAAAMRLHQNYPYAYLDCQLFGLYPFQRNNININIERLKSMLGRMENPVPGASWSMETQINARCRHYNKREGAVRERQASRAVSETCQILPRLPDPISDMGWLDNGKERAYRKPTVRHPDYGVVMSGNSIDLGWDWDLNNTINYMRDGPI</sequence>
<protein>
    <submittedName>
        <fullName evidence="2">Uncharacterized protein</fullName>
    </submittedName>
</protein>
<dbReference type="AlphaFoldDB" id="A0AAN6Y054"/>
<organism evidence="2 3">
    <name type="scientific">Rhypophila decipiens</name>
    <dbReference type="NCBI Taxonomy" id="261697"/>
    <lineage>
        <taxon>Eukaryota</taxon>
        <taxon>Fungi</taxon>
        <taxon>Dikarya</taxon>
        <taxon>Ascomycota</taxon>
        <taxon>Pezizomycotina</taxon>
        <taxon>Sordariomycetes</taxon>
        <taxon>Sordariomycetidae</taxon>
        <taxon>Sordariales</taxon>
        <taxon>Naviculisporaceae</taxon>
        <taxon>Rhypophila</taxon>
    </lineage>
</organism>
<reference evidence="2" key="2">
    <citation type="submission" date="2023-05" db="EMBL/GenBank/DDBJ databases">
        <authorList>
            <consortium name="Lawrence Berkeley National Laboratory"/>
            <person name="Steindorff A."/>
            <person name="Hensen N."/>
            <person name="Bonometti L."/>
            <person name="Westerberg I."/>
            <person name="Brannstrom I.O."/>
            <person name="Guillou S."/>
            <person name="Cros-Aarteil S."/>
            <person name="Calhoun S."/>
            <person name="Haridas S."/>
            <person name="Kuo A."/>
            <person name="Mondo S."/>
            <person name="Pangilinan J."/>
            <person name="Riley R."/>
            <person name="Labutti K."/>
            <person name="Andreopoulos B."/>
            <person name="Lipzen A."/>
            <person name="Chen C."/>
            <person name="Yanf M."/>
            <person name="Daum C."/>
            <person name="Ng V."/>
            <person name="Clum A."/>
            <person name="Ohm R."/>
            <person name="Martin F."/>
            <person name="Silar P."/>
            <person name="Natvig D."/>
            <person name="Lalanne C."/>
            <person name="Gautier V."/>
            <person name="Ament-Velasquez S.L."/>
            <person name="Kruys A."/>
            <person name="Hutchinson M.I."/>
            <person name="Powell A.J."/>
            <person name="Barry K."/>
            <person name="Miller A.N."/>
            <person name="Grigoriev I.V."/>
            <person name="Debuchy R."/>
            <person name="Gladieux P."/>
            <person name="Thoren M.H."/>
            <person name="Johannesson H."/>
        </authorList>
    </citation>
    <scope>NUCLEOTIDE SEQUENCE</scope>
    <source>
        <strain evidence="2">PSN293</strain>
    </source>
</reference>
<dbReference type="Proteomes" id="UP001301769">
    <property type="component" value="Unassembled WGS sequence"/>
</dbReference>